<dbReference type="AlphaFoldDB" id="A0A1R4ILS7"/>
<name>A0A1R4ILS7_9LACT</name>
<dbReference type="SUPFAM" id="SSF51230">
    <property type="entry name" value="Single hybrid motif"/>
    <property type="match status" value="1"/>
</dbReference>
<keyword evidence="6 8" id="KW-0275">Fatty acid biosynthesis</keyword>
<dbReference type="PRINTS" id="PR01071">
    <property type="entry name" value="ACOABIOTINCC"/>
</dbReference>
<dbReference type="InterPro" id="IPR011053">
    <property type="entry name" value="Single_hybrid_motif"/>
</dbReference>
<dbReference type="NCBIfam" id="TIGR00531">
    <property type="entry name" value="BCCP"/>
    <property type="match status" value="1"/>
</dbReference>
<dbReference type="GO" id="GO:0003989">
    <property type="term" value="F:acetyl-CoA carboxylase activity"/>
    <property type="evidence" value="ECO:0007669"/>
    <property type="project" value="InterPro"/>
</dbReference>
<dbReference type="Gene3D" id="2.40.50.100">
    <property type="match status" value="1"/>
</dbReference>
<dbReference type="PROSITE" id="PS50968">
    <property type="entry name" value="BIOTINYL_LIPOYL"/>
    <property type="match status" value="1"/>
</dbReference>
<dbReference type="UniPathway" id="UPA00094"/>
<evidence type="ECO:0000256" key="3">
    <source>
        <dbReference type="ARBA" id="ARBA00022516"/>
    </source>
</evidence>
<evidence type="ECO:0000256" key="5">
    <source>
        <dbReference type="ARBA" id="ARBA00023098"/>
    </source>
</evidence>
<evidence type="ECO:0000256" key="4">
    <source>
        <dbReference type="ARBA" id="ARBA00022832"/>
    </source>
</evidence>
<dbReference type="InterPro" id="IPR001882">
    <property type="entry name" value="Biotin_BS"/>
</dbReference>
<dbReference type="InterPro" id="IPR050709">
    <property type="entry name" value="Biotin_Carboxyl_Carrier/Decarb"/>
</dbReference>
<keyword evidence="3 8" id="KW-0444">Lipid biosynthesis</keyword>
<dbReference type="EMBL" id="FUKW01000028">
    <property type="protein sequence ID" value="SJN20679.1"/>
    <property type="molecule type" value="Genomic_DNA"/>
</dbReference>
<keyword evidence="7 8" id="KW-0092">Biotin</keyword>
<evidence type="ECO:0000256" key="6">
    <source>
        <dbReference type="ARBA" id="ARBA00023160"/>
    </source>
</evidence>
<dbReference type="PANTHER" id="PTHR45266:SF3">
    <property type="entry name" value="OXALOACETATE DECARBOXYLASE ALPHA CHAIN"/>
    <property type="match status" value="1"/>
</dbReference>
<evidence type="ECO:0000313" key="10">
    <source>
        <dbReference type="EMBL" id="SJN20679.1"/>
    </source>
</evidence>
<evidence type="ECO:0000256" key="8">
    <source>
        <dbReference type="RuleBase" id="RU364072"/>
    </source>
</evidence>
<evidence type="ECO:0000256" key="2">
    <source>
        <dbReference type="ARBA" id="ARBA00017562"/>
    </source>
</evidence>
<dbReference type="InterPro" id="IPR001249">
    <property type="entry name" value="AcCoA_biotinCC"/>
</dbReference>
<proteinExistence type="predicted"/>
<dbReference type="PROSITE" id="PS00188">
    <property type="entry name" value="BIOTIN"/>
    <property type="match status" value="1"/>
</dbReference>
<dbReference type="RefSeq" id="WP_087057118.1">
    <property type="nucleotide sequence ID" value="NZ_FUKW01000028.1"/>
</dbReference>
<dbReference type="CDD" id="cd06850">
    <property type="entry name" value="biotinyl_domain"/>
    <property type="match status" value="1"/>
</dbReference>
<dbReference type="FunFam" id="2.40.50.100:FF:000003">
    <property type="entry name" value="Acetyl-CoA carboxylase biotin carboxyl carrier protein"/>
    <property type="match status" value="1"/>
</dbReference>
<dbReference type="GO" id="GO:0006633">
    <property type="term" value="P:fatty acid biosynthetic process"/>
    <property type="evidence" value="ECO:0007669"/>
    <property type="project" value="UniProtKB-UniPathway"/>
</dbReference>
<evidence type="ECO:0000259" key="9">
    <source>
        <dbReference type="PROSITE" id="PS50968"/>
    </source>
</evidence>
<organism evidence="10 11">
    <name type="scientific">Marinilactibacillus psychrotolerans 42ea</name>
    <dbReference type="NCBI Taxonomy" id="1255609"/>
    <lineage>
        <taxon>Bacteria</taxon>
        <taxon>Bacillati</taxon>
        <taxon>Bacillota</taxon>
        <taxon>Bacilli</taxon>
        <taxon>Lactobacillales</taxon>
        <taxon>Carnobacteriaceae</taxon>
        <taxon>Marinilactibacillus</taxon>
    </lineage>
</organism>
<keyword evidence="4 8" id="KW-0276">Fatty acid metabolism</keyword>
<reference evidence="10 11" key="1">
    <citation type="submission" date="2017-02" db="EMBL/GenBank/DDBJ databases">
        <authorList>
            <person name="Peterson S.W."/>
        </authorList>
    </citation>
    <scope>NUCLEOTIDE SEQUENCE [LARGE SCALE GENOMIC DNA]</scope>
    <source>
        <strain evidence="10 11">42ea</strain>
    </source>
</reference>
<keyword evidence="5 8" id="KW-0443">Lipid metabolism</keyword>
<dbReference type="GO" id="GO:0009317">
    <property type="term" value="C:acetyl-CoA carboxylase complex"/>
    <property type="evidence" value="ECO:0007669"/>
    <property type="project" value="InterPro"/>
</dbReference>
<accession>A0A1R4ILS7</accession>
<comment type="pathway">
    <text evidence="1 8">Lipid metabolism; fatty acid biosynthesis.</text>
</comment>
<dbReference type="Proteomes" id="UP000195611">
    <property type="component" value="Unassembled WGS sequence"/>
</dbReference>
<evidence type="ECO:0000256" key="7">
    <source>
        <dbReference type="ARBA" id="ARBA00023267"/>
    </source>
</evidence>
<dbReference type="PANTHER" id="PTHR45266">
    <property type="entry name" value="OXALOACETATE DECARBOXYLASE ALPHA CHAIN"/>
    <property type="match status" value="1"/>
</dbReference>
<gene>
    <name evidence="10" type="ORF">FM115_01655</name>
</gene>
<dbReference type="InterPro" id="IPR000089">
    <property type="entry name" value="Biotin_lipoyl"/>
</dbReference>
<evidence type="ECO:0000256" key="1">
    <source>
        <dbReference type="ARBA" id="ARBA00005194"/>
    </source>
</evidence>
<protein>
    <recommendedName>
        <fullName evidence="2 8">Biotin carboxyl carrier protein of acetyl-CoA carboxylase</fullName>
    </recommendedName>
</protein>
<evidence type="ECO:0000313" key="11">
    <source>
        <dbReference type="Proteomes" id="UP000195611"/>
    </source>
</evidence>
<dbReference type="Pfam" id="PF00364">
    <property type="entry name" value="Biotin_lipoyl"/>
    <property type="match status" value="1"/>
</dbReference>
<sequence length="163" mass="17861">MNFDQIKELIEKIDASSLKIFELDNDLVSIKMSKNDSTTISAHTETPERISNPTQAGNFVSSERNAVDSEVDEQVQVAETLENIHEIGAPIVGTSYLASSPEKPPFVKAGDRVEKGQPLVIIEAMKVMNEIKSDVSGTVHKVLVEDGQPIEFGQPLIQITDVE</sequence>
<comment type="function">
    <text evidence="8">This protein is a component of the acetyl coenzyme A carboxylase complex; first, biotin carboxylase catalyzes the carboxylation of the carrier protein and then the transcarboxylase transfers the carboxyl group to form malonyl-CoA.</text>
</comment>
<feature type="domain" description="Lipoyl-binding" evidence="9">
    <location>
        <begin position="84"/>
        <end position="160"/>
    </location>
</feature>